<dbReference type="EMBL" id="JAGQKX010000142">
    <property type="protein sequence ID" value="MCA9390594.1"/>
    <property type="molecule type" value="Genomic_DNA"/>
</dbReference>
<organism evidence="1 2">
    <name type="scientific">candidate division WWE3 bacterium</name>
    <dbReference type="NCBI Taxonomy" id="2053526"/>
    <lineage>
        <taxon>Bacteria</taxon>
        <taxon>Katanobacteria</taxon>
    </lineage>
</organism>
<name>A0A955RPT5_UNCKA</name>
<comment type="caution">
    <text evidence="1">The sequence shown here is derived from an EMBL/GenBank/DDBJ whole genome shotgun (WGS) entry which is preliminary data.</text>
</comment>
<protein>
    <submittedName>
        <fullName evidence="1">Uncharacterized protein</fullName>
    </submittedName>
</protein>
<evidence type="ECO:0000313" key="1">
    <source>
        <dbReference type="EMBL" id="MCA9390594.1"/>
    </source>
</evidence>
<gene>
    <name evidence="1" type="ORF">KC571_04275</name>
</gene>
<dbReference type="AlphaFoldDB" id="A0A955RPT5"/>
<dbReference type="Proteomes" id="UP000701698">
    <property type="component" value="Unassembled WGS sequence"/>
</dbReference>
<feature type="non-terminal residue" evidence="1">
    <location>
        <position position="1"/>
    </location>
</feature>
<proteinExistence type="predicted"/>
<accession>A0A955RPT5</accession>
<sequence>MYSAVAEQEQYQKSLIFNRAYYAQSTLGQAAYEDQQSLLESSTTGYIRSLLDASFTDKNGTLYLSETIYDDNNDEATILDQVLGTDREMYETQSMALTIGGKSINATAYIFDESSIPSTKPMRLDGDTTELMAPETMPEVYDDTAYTSATIIFTHDGFRYVLAVSGSAELSAAWESI</sequence>
<reference evidence="1" key="2">
    <citation type="journal article" date="2021" name="Microbiome">
        <title>Successional dynamics and alternative stable states in a saline activated sludge microbial community over 9 years.</title>
        <authorList>
            <person name="Wang Y."/>
            <person name="Ye J."/>
            <person name="Ju F."/>
            <person name="Liu L."/>
            <person name="Boyd J.A."/>
            <person name="Deng Y."/>
            <person name="Parks D.H."/>
            <person name="Jiang X."/>
            <person name="Yin X."/>
            <person name="Woodcroft B.J."/>
            <person name="Tyson G.W."/>
            <person name="Hugenholtz P."/>
            <person name="Polz M.F."/>
            <person name="Zhang T."/>
        </authorList>
    </citation>
    <scope>NUCLEOTIDE SEQUENCE</scope>
    <source>
        <strain evidence="1">HKST-UBA01</strain>
    </source>
</reference>
<reference evidence="1" key="1">
    <citation type="submission" date="2020-04" db="EMBL/GenBank/DDBJ databases">
        <authorList>
            <person name="Zhang T."/>
        </authorList>
    </citation>
    <scope>NUCLEOTIDE SEQUENCE</scope>
    <source>
        <strain evidence="1">HKST-UBA01</strain>
    </source>
</reference>
<evidence type="ECO:0000313" key="2">
    <source>
        <dbReference type="Proteomes" id="UP000701698"/>
    </source>
</evidence>